<dbReference type="AlphaFoldDB" id="A0A016VWI7"/>
<accession>A0A016VWI7</accession>
<evidence type="ECO:0000256" key="6">
    <source>
        <dbReference type="SAM" id="Coils"/>
    </source>
</evidence>
<dbReference type="PANTHER" id="PTHR14428">
    <property type="entry name" value="NUCLEOLAR COMPLEX PROTEIN 3"/>
    <property type="match status" value="1"/>
</dbReference>
<feature type="compositionally biased region" description="Acidic residues" evidence="7">
    <location>
        <begin position="113"/>
        <end position="123"/>
    </location>
</feature>
<dbReference type="InterPro" id="IPR016903">
    <property type="entry name" value="Nucleolar_cplx-assoc_3"/>
</dbReference>
<sequence length="819" mass="93866">MGFASASREEKLKMMKTSHSRKTTRKLNRLAKKKKISRNVIDSLKDIKARKSKDSRKRAVYVEDDWVADREAQFDEEAEDNLPLDMLDADIDWENSAFAGAKRRYDQKLAGEAGDDREDDNSSDLEAKRRKFEGQLDDNVQEMLPIKLKDGTLLRPTREKDEESSDEDQEQEDEEEEAKPEMEDYSSLSATELLAKRKELIDQFKQTISSYAHHLLTNPQENIYKLRDLFHLCQGEKVHSLVRETVQKLALVSMLQVLIDIIPGYSIRELTAEEKQQKVKKETKKLQTYEESLLRYYLKFLQFCEKMTGSMLVFPSFLSVVEARDESLPELNVKGRKLDESSFTHKMGLLCLKAMSRLVISAPHFNYATNILSTLIRLSLCKDQAVVTEVCTTLHQVFREDLHLRMSLFGARSIASLVMKRKGHVPPQLIATFLSLNIREVKNEDKKSGKGRIFAKRAMIKKERANKTARKYKKQLDKLEADLKELDAAETLSTKLKTATETMKHVFQCYFSVLKRVPNVALLEPVLEGLSKFAHLLGVEFFEDIVLTMEGLVDREHLRLLDQLYCVNTVFVILSGEGQLLNVDPSRFYRSVYRLLNQLPFEKRLEIRRKQMVVVSKALDLMINERRKQLPLSRVAAFVKRLLSIATVMDDPSALCLVALVRSFFIAHPKLVHLVEEDDSEGGAGGVFRADIDDPDVSNALGSSVRPELKMLARRRHRSLNQFAQNILHSVPSTGPHKLSPQQTSIKPWTLMERELEEAGGYSQVDMKYMEDIEKYLQVSCHCTKLVISGIVKHKLNTNTNTRHMLLKNAVFEFVIAAP</sequence>
<feature type="compositionally biased region" description="Basic and acidic residues" evidence="7">
    <location>
        <begin position="147"/>
        <end position="161"/>
    </location>
</feature>
<evidence type="ECO:0000256" key="1">
    <source>
        <dbReference type="ARBA" id="ARBA00004604"/>
    </source>
</evidence>
<keyword evidence="4" id="KW-0539">Nucleus</keyword>
<gene>
    <name evidence="10" type="primary">Acey_s0003.g1183</name>
    <name evidence="10" type="synonym">Acey-C37H5.5</name>
    <name evidence="10" type="ORF">Y032_0003g1183</name>
</gene>
<comment type="caution">
    <text evidence="10">The sequence shown here is derived from an EMBL/GenBank/DDBJ whole genome shotgun (WGS) entry which is preliminary data.</text>
</comment>
<feature type="domain" description="Nucleolar complex-associated protein 3 N-terminal" evidence="9">
    <location>
        <begin position="204"/>
        <end position="300"/>
    </location>
</feature>
<evidence type="ECO:0000259" key="9">
    <source>
        <dbReference type="Pfam" id="PF07540"/>
    </source>
</evidence>
<feature type="compositionally biased region" description="Basic residues" evidence="7">
    <location>
        <begin position="14"/>
        <end position="29"/>
    </location>
</feature>
<feature type="region of interest" description="Disordered" evidence="7">
    <location>
        <begin position="1"/>
        <end position="29"/>
    </location>
</feature>
<dbReference type="InterPro" id="IPR011501">
    <property type="entry name" value="Noc3_N"/>
</dbReference>
<evidence type="ECO:0000256" key="4">
    <source>
        <dbReference type="ARBA" id="ARBA00023242"/>
    </source>
</evidence>
<dbReference type="PIRSF" id="PIRSF028977">
    <property type="entry name" value="Nucleolar_complex_p3"/>
    <property type="match status" value="1"/>
</dbReference>
<feature type="coiled-coil region" evidence="6">
    <location>
        <begin position="455"/>
        <end position="489"/>
    </location>
</feature>
<dbReference type="Proteomes" id="UP000024635">
    <property type="component" value="Unassembled WGS sequence"/>
</dbReference>
<proteinExistence type="inferred from homology"/>
<dbReference type="STRING" id="53326.A0A016VWI7"/>
<evidence type="ECO:0000256" key="5">
    <source>
        <dbReference type="PIRNR" id="PIRNR028977"/>
    </source>
</evidence>
<dbReference type="GO" id="GO:0005730">
    <property type="term" value="C:nucleolus"/>
    <property type="evidence" value="ECO:0007669"/>
    <property type="project" value="UniProtKB-SubCell"/>
</dbReference>
<feature type="domain" description="CCAAT-binding factor" evidence="8">
    <location>
        <begin position="564"/>
        <end position="724"/>
    </location>
</feature>
<organism evidence="10 11">
    <name type="scientific">Ancylostoma ceylanicum</name>
    <dbReference type="NCBI Taxonomy" id="53326"/>
    <lineage>
        <taxon>Eukaryota</taxon>
        <taxon>Metazoa</taxon>
        <taxon>Ecdysozoa</taxon>
        <taxon>Nematoda</taxon>
        <taxon>Chromadorea</taxon>
        <taxon>Rhabditida</taxon>
        <taxon>Rhabditina</taxon>
        <taxon>Rhabditomorpha</taxon>
        <taxon>Strongyloidea</taxon>
        <taxon>Ancylostomatidae</taxon>
        <taxon>Ancylostomatinae</taxon>
        <taxon>Ancylostoma</taxon>
    </lineage>
</organism>
<feature type="compositionally biased region" description="Acidic residues" evidence="7">
    <location>
        <begin position="162"/>
        <end position="178"/>
    </location>
</feature>
<comment type="similarity">
    <text evidence="2 5">Belongs to the CBF/MAK21 family.</text>
</comment>
<keyword evidence="3 6" id="KW-0175">Coiled coil</keyword>
<feature type="region of interest" description="Disordered" evidence="7">
    <location>
        <begin position="104"/>
        <end position="186"/>
    </location>
</feature>
<dbReference type="Pfam" id="PF03914">
    <property type="entry name" value="CBF"/>
    <property type="match status" value="1"/>
</dbReference>
<evidence type="ECO:0000313" key="10">
    <source>
        <dbReference type="EMBL" id="EYC31686.1"/>
    </source>
</evidence>
<evidence type="ECO:0000256" key="7">
    <source>
        <dbReference type="SAM" id="MobiDB-lite"/>
    </source>
</evidence>
<evidence type="ECO:0000256" key="2">
    <source>
        <dbReference type="ARBA" id="ARBA00007797"/>
    </source>
</evidence>
<comment type="subcellular location">
    <subcellularLocation>
        <location evidence="1 5">Nucleus</location>
        <location evidence="1 5">Nucleolus</location>
    </subcellularLocation>
</comment>
<keyword evidence="11" id="KW-1185">Reference proteome</keyword>
<dbReference type="Pfam" id="PF07540">
    <property type="entry name" value="NOC3p"/>
    <property type="match status" value="1"/>
</dbReference>
<dbReference type="PANTHER" id="PTHR14428:SF5">
    <property type="entry name" value="NUCLEOLAR COMPLEX PROTEIN 3 HOMOLOG"/>
    <property type="match status" value="1"/>
</dbReference>
<dbReference type="InterPro" id="IPR005612">
    <property type="entry name" value="CCAAT-binding_factor"/>
</dbReference>
<evidence type="ECO:0000256" key="3">
    <source>
        <dbReference type="ARBA" id="ARBA00023054"/>
    </source>
</evidence>
<dbReference type="EMBL" id="JARK01001339">
    <property type="protein sequence ID" value="EYC31686.1"/>
    <property type="molecule type" value="Genomic_DNA"/>
</dbReference>
<evidence type="ECO:0000259" key="8">
    <source>
        <dbReference type="Pfam" id="PF03914"/>
    </source>
</evidence>
<name>A0A016VWI7_9BILA</name>
<protein>
    <recommendedName>
        <fullName evidence="5">Nucleolar complex protein 3 homolog</fullName>
        <shortName evidence="5">NOC3 protein homolog</shortName>
    </recommendedName>
</protein>
<evidence type="ECO:0000313" key="11">
    <source>
        <dbReference type="Proteomes" id="UP000024635"/>
    </source>
</evidence>
<dbReference type="GO" id="GO:0003682">
    <property type="term" value="F:chromatin binding"/>
    <property type="evidence" value="ECO:0007669"/>
    <property type="project" value="TreeGrafter"/>
</dbReference>
<reference evidence="11" key="1">
    <citation type="journal article" date="2015" name="Nat. Genet.">
        <title>The genome and transcriptome of the zoonotic hookworm Ancylostoma ceylanicum identify infection-specific gene families.</title>
        <authorList>
            <person name="Schwarz E.M."/>
            <person name="Hu Y."/>
            <person name="Antoshechkin I."/>
            <person name="Miller M.M."/>
            <person name="Sternberg P.W."/>
            <person name="Aroian R.V."/>
        </authorList>
    </citation>
    <scope>NUCLEOTIDE SEQUENCE</scope>
    <source>
        <strain evidence="11">HY135</strain>
    </source>
</reference>
<dbReference type="GO" id="GO:0006270">
    <property type="term" value="P:DNA replication initiation"/>
    <property type="evidence" value="ECO:0007669"/>
    <property type="project" value="TreeGrafter"/>
</dbReference>
<dbReference type="OrthoDB" id="10263597at2759"/>